<sequence>TPSPYGPTMAVKVSHWHNYLRVILSREDQRMEHFQRAENILLTVLEEVNAIDPRFLVDYSRNLEAFEFALCSSEDEVTVEVPLCLNGDDLLVKEGSGHWSQSGRGTSRHYPVSDFCYLGVPKEGASLENWTSKDVFSTVDSAECSGYIVPGKVLRLLRELIVAAIVHCRHQFLIQPGDLSAERLKEESMQLPLLVSSGWKIIQFNLIPVVRRTQANLKLNSSRWRERGFPEGSLSRVTQGVYFIPATCGSYVCLTRYSTNRPVVRLLHIVGTMEGHRLDSLRLLDQVNSEDWREEGKKRGLTFKHLEMVLLWATELFPSPEDWEELEGSIYRLLVILLCSLATKNLPHFLRPEENLFQEEDLDLSTLYHKVEGFASTPQQFLKFHFTPMGHNNLQQKEMGIQALLQLPAKDSSYWDTAFFDILLSKFQVYWIQDKQRLSAMSDTLLKVKKAIHDES</sequence>
<dbReference type="GeneTree" id="ENSGT01050000244827"/>
<dbReference type="PANTHER" id="PTHR10656:SF7">
    <property type="entry name" value="PROTEIN MAB-21-LIKE 4"/>
    <property type="match status" value="1"/>
</dbReference>
<dbReference type="InterPro" id="IPR046906">
    <property type="entry name" value="Mab-21_HhH/H2TH-like"/>
</dbReference>
<reference evidence="2" key="1">
    <citation type="submission" date="2025-08" db="UniProtKB">
        <authorList>
            <consortium name="Ensembl"/>
        </authorList>
    </citation>
    <scope>IDENTIFICATION</scope>
</reference>
<protein>
    <submittedName>
        <fullName evidence="2">Mab-21 like 4</fullName>
    </submittedName>
</protein>
<evidence type="ECO:0000259" key="1">
    <source>
        <dbReference type="Pfam" id="PF20266"/>
    </source>
</evidence>
<keyword evidence="3" id="KW-1185">Reference proteome</keyword>
<accession>A0A7M4EUF3</accession>
<feature type="domain" description="Mab-21-like HhH/H2TH-like" evidence="1">
    <location>
        <begin position="280"/>
        <end position="361"/>
    </location>
</feature>
<gene>
    <name evidence="2" type="primary">MAB21L4</name>
</gene>
<dbReference type="Pfam" id="PF20266">
    <property type="entry name" value="Mab-21_C"/>
    <property type="match status" value="1"/>
</dbReference>
<dbReference type="AlphaFoldDB" id="A0A7M4EUF3"/>
<dbReference type="SMART" id="SM01265">
    <property type="entry name" value="Mab-21"/>
    <property type="match status" value="1"/>
</dbReference>
<name>A0A7M4EUF3_CROPO</name>
<proteinExistence type="predicted"/>
<dbReference type="PANTHER" id="PTHR10656">
    <property type="entry name" value="CELL FATE DETERMINING PROTEIN MAB21-RELATED"/>
    <property type="match status" value="1"/>
</dbReference>
<dbReference type="Gene3D" id="1.10.1410.40">
    <property type="match status" value="1"/>
</dbReference>
<evidence type="ECO:0000313" key="2">
    <source>
        <dbReference type="Ensembl" id="ENSCPRP00005014011.1"/>
    </source>
</evidence>
<reference evidence="2" key="2">
    <citation type="submission" date="2025-09" db="UniProtKB">
        <authorList>
            <consortium name="Ensembl"/>
        </authorList>
    </citation>
    <scope>IDENTIFICATION</scope>
</reference>
<organism evidence="2 3">
    <name type="scientific">Crocodylus porosus</name>
    <name type="common">Saltwater crocodile</name>
    <name type="synonym">Estuarine crocodile</name>
    <dbReference type="NCBI Taxonomy" id="8502"/>
    <lineage>
        <taxon>Eukaryota</taxon>
        <taxon>Metazoa</taxon>
        <taxon>Chordata</taxon>
        <taxon>Craniata</taxon>
        <taxon>Vertebrata</taxon>
        <taxon>Euteleostomi</taxon>
        <taxon>Archelosauria</taxon>
        <taxon>Archosauria</taxon>
        <taxon>Crocodylia</taxon>
        <taxon>Longirostres</taxon>
        <taxon>Crocodylidae</taxon>
        <taxon>Crocodylus</taxon>
    </lineage>
</organism>
<dbReference type="InterPro" id="IPR024810">
    <property type="entry name" value="MAB21L/cGLR"/>
</dbReference>
<dbReference type="Ensembl" id="ENSCPRT00005016447.1">
    <property type="protein sequence ID" value="ENSCPRP00005014011.1"/>
    <property type="gene ID" value="ENSCPRG00005009855.1"/>
</dbReference>
<evidence type="ECO:0000313" key="3">
    <source>
        <dbReference type="Proteomes" id="UP000594220"/>
    </source>
</evidence>
<dbReference type="Proteomes" id="UP000594220">
    <property type="component" value="Unplaced"/>
</dbReference>